<dbReference type="SUPFAM" id="SSF57302">
    <property type="entry name" value="Snake toxin-like"/>
    <property type="match status" value="1"/>
</dbReference>
<evidence type="ECO:0000313" key="11">
    <source>
        <dbReference type="EMBL" id="VEN39075.1"/>
    </source>
</evidence>
<evidence type="ECO:0000256" key="10">
    <source>
        <dbReference type="SAM" id="SignalP"/>
    </source>
</evidence>
<accession>A0A653BU23</accession>
<feature type="chain" id="PRO_5025020588" description="Protein sleepless" evidence="10">
    <location>
        <begin position="21"/>
        <end position="126"/>
    </location>
</feature>
<evidence type="ECO:0000256" key="1">
    <source>
        <dbReference type="ARBA" id="ARBA00004589"/>
    </source>
</evidence>
<dbReference type="GO" id="GO:0032222">
    <property type="term" value="P:regulation of synaptic transmission, cholinergic"/>
    <property type="evidence" value="ECO:0007669"/>
    <property type="project" value="InterPro"/>
</dbReference>
<comment type="subcellular location">
    <subcellularLocation>
        <location evidence="1">Membrane</location>
        <topology evidence="1">Lipid-anchor</topology>
        <topology evidence="1">GPI-anchor</topology>
    </subcellularLocation>
</comment>
<keyword evidence="12" id="KW-1185">Reference proteome</keyword>
<dbReference type="InterPro" id="IPR050975">
    <property type="entry name" value="Sleep_regulator"/>
</dbReference>
<keyword evidence="8" id="KW-0449">Lipoprotein</keyword>
<evidence type="ECO:0000256" key="4">
    <source>
        <dbReference type="ARBA" id="ARBA00022729"/>
    </source>
</evidence>
<keyword evidence="7" id="KW-0325">Glycoprotein</keyword>
<keyword evidence="2" id="KW-0336">GPI-anchor</keyword>
<dbReference type="Pfam" id="PF17064">
    <property type="entry name" value="QVR"/>
    <property type="match status" value="1"/>
</dbReference>
<evidence type="ECO:0000256" key="5">
    <source>
        <dbReference type="ARBA" id="ARBA00022989"/>
    </source>
</evidence>
<dbReference type="GO" id="GO:0098552">
    <property type="term" value="C:side of membrane"/>
    <property type="evidence" value="ECO:0007669"/>
    <property type="project" value="UniProtKB-KW"/>
</dbReference>
<sequence>MKTSVVFLVIFIQSINQAYSLICYQCHEEIGKNLACEKNVLSVLTESCTANFACIKYISTEYNLTTVTRGCAPQSKCEELKAQYNNALEKCSTCKEDRCNSSIMSRSSIVLSLVTCASLLFRIFYN</sequence>
<evidence type="ECO:0000256" key="9">
    <source>
        <dbReference type="SAM" id="Phobius"/>
    </source>
</evidence>
<dbReference type="AlphaFoldDB" id="A0A653BU23"/>
<keyword evidence="4 10" id="KW-0732">Signal</keyword>
<feature type="transmembrane region" description="Helical" evidence="9">
    <location>
        <begin position="103"/>
        <end position="125"/>
    </location>
</feature>
<evidence type="ECO:0000256" key="6">
    <source>
        <dbReference type="ARBA" id="ARBA00023136"/>
    </source>
</evidence>
<feature type="signal peptide" evidence="10">
    <location>
        <begin position="1"/>
        <end position="20"/>
    </location>
</feature>
<organism evidence="11 12">
    <name type="scientific">Callosobruchus maculatus</name>
    <name type="common">Southern cowpea weevil</name>
    <name type="synonym">Pulse bruchid</name>
    <dbReference type="NCBI Taxonomy" id="64391"/>
    <lineage>
        <taxon>Eukaryota</taxon>
        <taxon>Metazoa</taxon>
        <taxon>Ecdysozoa</taxon>
        <taxon>Arthropoda</taxon>
        <taxon>Hexapoda</taxon>
        <taxon>Insecta</taxon>
        <taxon>Pterygota</taxon>
        <taxon>Neoptera</taxon>
        <taxon>Endopterygota</taxon>
        <taxon>Coleoptera</taxon>
        <taxon>Polyphaga</taxon>
        <taxon>Cucujiformia</taxon>
        <taxon>Chrysomeloidea</taxon>
        <taxon>Chrysomelidae</taxon>
        <taxon>Bruchinae</taxon>
        <taxon>Bruchini</taxon>
        <taxon>Callosobruchus</taxon>
    </lineage>
</organism>
<name>A0A653BU23_CALMS</name>
<evidence type="ECO:0000256" key="2">
    <source>
        <dbReference type="ARBA" id="ARBA00022622"/>
    </source>
</evidence>
<protein>
    <recommendedName>
        <fullName evidence="13">Protein sleepless</fullName>
    </recommendedName>
</protein>
<proteinExistence type="predicted"/>
<reference evidence="11 12" key="1">
    <citation type="submission" date="2019-01" db="EMBL/GenBank/DDBJ databases">
        <authorList>
            <person name="Sayadi A."/>
        </authorList>
    </citation>
    <scope>NUCLEOTIDE SEQUENCE [LARGE SCALE GENOMIC DNA]</scope>
</reference>
<dbReference type="InterPro" id="IPR045860">
    <property type="entry name" value="Snake_toxin-like_sf"/>
</dbReference>
<evidence type="ECO:0000256" key="8">
    <source>
        <dbReference type="ARBA" id="ARBA00023288"/>
    </source>
</evidence>
<dbReference type="GO" id="GO:0030431">
    <property type="term" value="P:sleep"/>
    <property type="evidence" value="ECO:0007669"/>
    <property type="project" value="InterPro"/>
</dbReference>
<dbReference type="OrthoDB" id="6412219at2759"/>
<gene>
    <name evidence="11" type="ORF">CALMAC_LOCUS3750</name>
</gene>
<dbReference type="InterPro" id="IPR031424">
    <property type="entry name" value="QVR-like"/>
</dbReference>
<keyword evidence="3 9" id="KW-0812">Transmembrane</keyword>
<evidence type="ECO:0000313" key="12">
    <source>
        <dbReference type="Proteomes" id="UP000410492"/>
    </source>
</evidence>
<dbReference type="EMBL" id="CAACVG010005256">
    <property type="protein sequence ID" value="VEN39075.1"/>
    <property type="molecule type" value="Genomic_DNA"/>
</dbReference>
<keyword evidence="5 9" id="KW-1133">Transmembrane helix</keyword>
<evidence type="ECO:0000256" key="3">
    <source>
        <dbReference type="ARBA" id="ARBA00022692"/>
    </source>
</evidence>
<dbReference type="PANTHER" id="PTHR33562">
    <property type="entry name" value="ATILLA, ISOFORM B-RELATED-RELATED"/>
    <property type="match status" value="1"/>
</dbReference>
<evidence type="ECO:0000256" key="7">
    <source>
        <dbReference type="ARBA" id="ARBA00023180"/>
    </source>
</evidence>
<dbReference type="Proteomes" id="UP000410492">
    <property type="component" value="Unassembled WGS sequence"/>
</dbReference>
<keyword evidence="6 9" id="KW-0472">Membrane</keyword>
<evidence type="ECO:0008006" key="13">
    <source>
        <dbReference type="Google" id="ProtNLM"/>
    </source>
</evidence>